<comment type="caution">
    <text evidence="2">The sequence shown here is derived from an EMBL/GenBank/DDBJ whole genome shotgun (WGS) entry which is preliminary data.</text>
</comment>
<sequence length="418" mass="46363">MRKLLLMTILSLIAVAASAEVPSSTILWEKPFQTRSESAADKSLILILVTNDDPFDVDAGGWAGELIEEPLAELAQQRMGFAERVTTQFLPAGIPSALTAGESRNVPARAIVAICNRDYRLLSFCVGIPDTDELVTLIEDAEEVQTLAGIHQEAPKQLIRQLAERSADRVGRRWQQWMVQAVTEIENNPADEAAADRIARLVPRLEQSYLAESQLRFGLSDPEDATRLGLLEQHVCTRQPWCESIMPLVANTDFRQHYRKLIEPIWGHPLVNADADATEVIDWAAPQSDHATTKKEGVFVLLLQSPIASAMAPIQEEGDGKNEAKQSRVAKAWDRVAAQVAKFPNREVDLQQLALLSRAQQWPAIDIQRPSIARYIFVDAQKPTPLVVHLTDSPGRFASVLQRSKPSSLANLQPDQEK</sequence>
<keyword evidence="3" id="KW-1185">Reference proteome</keyword>
<evidence type="ECO:0008006" key="4">
    <source>
        <dbReference type="Google" id="ProtNLM"/>
    </source>
</evidence>
<evidence type="ECO:0000313" key="2">
    <source>
        <dbReference type="EMBL" id="GAA4453861.1"/>
    </source>
</evidence>
<gene>
    <name evidence="2" type="ORF">GCM10023156_25410</name>
</gene>
<reference evidence="3" key="1">
    <citation type="journal article" date="2019" name="Int. J. Syst. Evol. Microbiol.">
        <title>The Global Catalogue of Microorganisms (GCM) 10K type strain sequencing project: providing services to taxonomists for standard genome sequencing and annotation.</title>
        <authorList>
            <consortium name="The Broad Institute Genomics Platform"/>
            <consortium name="The Broad Institute Genome Sequencing Center for Infectious Disease"/>
            <person name="Wu L."/>
            <person name="Ma J."/>
        </authorList>
    </citation>
    <scope>NUCLEOTIDE SEQUENCE [LARGE SCALE GENOMIC DNA]</scope>
    <source>
        <strain evidence="3">JCM 17759</strain>
    </source>
</reference>
<feature type="signal peptide" evidence="1">
    <location>
        <begin position="1"/>
        <end position="19"/>
    </location>
</feature>
<keyword evidence="1" id="KW-0732">Signal</keyword>
<dbReference type="RefSeq" id="WP_345322505.1">
    <property type="nucleotide sequence ID" value="NZ_BAABGA010000031.1"/>
</dbReference>
<proteinExistence type="predicted"/>
<protein>
    <recommendedName>
        <fullName evidence="4">Secreted protein</fullName>
    </recommendedName>
</protein>
<organism evidence="2 3">
    <name type="scientific">Novipirellula rosea</name>
    <dbReference type="NCBI Taxonomy" id="1031540"/>
    <lineage>
        <taxon>Bacteria</taxon>
        <taxon>Pseudomonadati</taxon>
        <taxon>Planctomycetota</taxon>
        <taxon>Planctomycetia</taxon>
        <taxon>Pirellulales</taxon>
        <taxon>Pirellulaceae</taxon>
        <taxon>Novipirellula</taxon>
    </lineage>
</organism>
<feature type="chain" id="PRO_5045438670" description="Secreted protein" evidence="1">
    <location>
        <begin position="20"/>
        <end position="418"/>
    </location>
</feature>
<dbReference type="EMBL" id="BAABGA010000031">
    <property type="protein sequence ID" value="GAA4453861.1"/>
    <property type="molecule type" value="Genomic_DNA"/>
</dbReference>
<dbReference type="Proteomes" id="UP001500840">
    <property type="component" value="Unassembled WGS sequence"/>
</dbReference>
<evidence type="ECO:0000313" key="3">
    <source>
        <dbReference type="Proteomes" id="UP001500840"/>
    </source>
</evidence>
<accession>A0ABP8MRX9</accession>
<evidence type="ECO:0000256" key="1">
    <source>
        <dbReference type="SAM" id="SignalP"/>
    </source>
</evidence>
<name>A0ABP8MRX9_9BACT</name>